<name>A0A1Y1SFJ7_9GAMM</name>
<dbReference type="InterPro" id="IPR023198">
    <property type="entry name" value="PGP-like_dom2"/>
</dbReference>
<comment type="caution">
    <text evidence="1">The sequence shown here is derived from an EMBL/GenBank/DDBJ whole genome shotgun (WGS) entry which is preliminary data.</text>
</comment>
<proteinExistence type="predicted"/>
<dbReference type="InterPro" id="IPR006439">
    <property type="entry name" value="HAD-SF_hydro_IA"/>
</dbReference>
<dbReference type="SFLD" id="SFLDG01135">
    <property type="entry name" value="C1.5.6:_HAD__Beta-PGM__Phospha"/>
    <property type="match status" value="1"/>
</dbReference>
<evidence type="ECO:0000313" key="1">
    <source>
        <dbReference type="EMBL" id="ORE88442.1"/>
    </source>
</evidence>
<keyword evidence="1" id="KW-0378">Hydrolase</keyword>
<dbReference type="InterPro" id="IPR023214">
    <property type="entry name" value="HAD_sf"/>
</dbReference>
<sequence>MQNSPYKLVIFDWDGTLMDSAGDIVDAIQQAIGAMKLPSRDDRSVRRMIGLGLEDAFTRLFPEIERGALLQVADEYRRRFGARPQVYGQVFPGVEAMLDELAGAHRQLAVATGKSRRGLDKALDSTGWSARFVATRCADETEPKPSPKMLHELLDELQLLPQQALMIGDTTYDMEMARQAGMDAVAVGWGVHEVDELAEAGALSVLDSLDKLPAWMRARC</sequence>
<dbReference type="Gene3D" id="1.10.150.240">
    <property type="entry name" value="Putative phosphatase, domain 2"/>
    <property type="match status" value="1"/>
</dbReference>
<dbReference type="RefSeq" id="WP_083559083.1">
    <property type="nucleotide sequence ID" value="NZ_AQQV01000001.1"/>
</dbReference>
<dbReference type="OrthoDB" id="9782449at2"/>
<reference evidence="1 2" key="1">
    <citation type="submission" date="2013-04" db="EMBL/GenBank/DDBJ databases">
        <title>Oceanococcus atlanticus 22II-S10r2 Genome Sequencing.</title>
        <authorList>
            <person name="Lai Q."/>
            <person name="Li G."/>
            <person name="Shao Z."/>
        </authorList>
    </citation>
    <scope>NUCLEOTIDE SEQUENCE [LARGE SCALE GENOMIC DNA]</scope>
    <source>
        <strain evidence="1 2">22II-S10r2</strain>
    </source>
</reference>
<organism evidence="1 2">
    <name type="scientific">Oceanococcus atlanticus</name>
    <dbReference type="NCBI Taxonomy" id="1317117"/>
    <lineage>
        <taxon>Bacteria</taxon>
        <taxon>Pseudomonadati</taxon>
        <taxon>Pseudomonadota</taxon>
        <taxon>Gammaproteobacteria</taxon>
        <taxon>Chromatiales</taxon>
        <taxon>Oceanococcaceae</taxon>
        <taxon>Oceanococcus</taxon>
    </lineage>
</organism>
<dbReference type="NCBIfam" id="TIGR01549">
    <property type="entry name" value="HAD-SF-IA-v1"/>
    <property type="match status" value="1"/>
</dbReference>
<evidence type="ECO:0000313" key="2">
    <source>
        <dbReference type="Proteomes" id="UP000192342"/>
    </source>
</evidence>
<dbReference type="SFLD" id="SFLDS00003">
    <property type="entry name" value="Haloacid_Dehalogenase"/>
    <property type="match status" value="1"/>
</dbReference>
<dbReference type="Pfam" id="PF13419">
    <property type="entry name" value="HAD_2"/>
    <property type="match status" value="1"/>
</dbReference>
<dbReference type="EMBL" id="AQQV01000001">
    <property type="protein sequence ID" value="ORE88442.1"/>
    <property type="molecule type" value="Genomic_DNA"/>
</dbReference>
<accession>A0A1Y1SFJ7</accession>
<dbReference type="InterPro" id="IPR036412">
    <property type="entry name" value="HAD-like_sf"/>
</dbReference>
<dbReference type="SUPFAM" id="SSF56784">
    <property type="entry name" value="HAD-like"/>
    <property type="match status" value="1"/>
</dbReference>
<dbReference type="InterPro" id="IPR041492">
    <property type="entry name" value="HAD_2"/>
</dbReference>
<dbReference type="GO" id="GO:0005829">
    <property type="term" value="C:cytosol"/>
    <property type="evidence" value="ECO:0007669"/>
    <property type="project" value="TreeGrafter"/>
</dbReference>
<dbReference type="NCBIfam" id="TIGR01509">
    <property type="entry name" value="HAD-SF-IA-v3"/>
    <property type="match status" value="1"/>
</dbReference>
<dbReference type="PANTHER" id="PTHR43434:SF24">
    <property type="entry name" value="HYDROLASE-RELATED"/>
    <property type="match status" value="1"/>
</dbReference>
<dbReference type="Proteomes" id="UP000192342">
    <property type="component" value="Unassembled WGS sequence"/>
</dbReference>
<dbReference type="AlphaFoldDB" id="A0A1Y1SFJ7"/>
<dbReference type="GO" id="GO:0008967">
    <property type="term" value="F:phosphoglycolate phosphatase activity"/>
    <property type="evidence" value="ECO:0007669"/>
    <property type="project" value="TreeGrafter"/>
</dbReference>
<dbReference type="PANTHER" id="PTHR43434">
    <property type="entry name" value="PHOSPHOGLYCOLATE PHOSPHATASE"/>
    <property type="match status" value="1"/>
</dbReference>
<keyword evidence="2" id="KW-1185">Reference proteome</keyword>
<dbReference type="STRING" id="1317117.ATO7_01165"/>
<protein>
    <submittedName>
        <fullName evidence="1">HAD-superfamily hydrolase</fullName>
    </submittedName>
</protein>
<dbReference type="InterPro" id="IPR050155">
    <property type="entry name" value="HAD-like_hydrolase_sf"/>
</dbReference>
<dbReference type="SFLD" id="SFLDG01129">
    <property type="entry name" value="C1.5:_HAD__Beta-PGM__Phosphata"/>
    <property type="match status" value="1"/>
</dbReference>
<gene>
    <name evidence="1" type="ORF">ATO7_01165</name>
</gene>
<dbReference type="Gene3D" id="3.40.50.1000">
    <property type="entry name" value="HAD superfamily/HAD-like"/>
    <property type="match status" value="1"/>
</dbReference>
<dbReference type="GO" id="GO:0006281">
    <property type="term" value="P:DNA repair"/>
    <property type="evidence" value="ECO:0007669"/>
    <property type="project" value="TreeGrafter"/>
</dbReference>